<evidence type="ECO:0000256" key="5">
    <source>
        <dbReference type="PROSITE-ProRule" id="PRU00464"/>
    </source>
</evidence>
<reference evidence="8 9" key="1">
    <citation type="journal article" date="2018" name="Mol. Biol. Evol.">
        <title>Broad Genomic Sampling Reveals a Smut Pathogenic Ancestry of the Fungal Clade Ustilaginomycotina.</title>
        <authorList>
            <person name="Kijpornyongpan T."/>
            <person name="Mondo S.J."/>
            <person name="Barry K."/>
            <person name="Sandor L."/>
            <person name="Lee J."/>
            <person name="Lipzen A."/>
            <person name="Pangilinan J."/>
            <person name="LaButti K."/>
            <person name="Hainaut M."/>
            <person name="Henrissat B."/>
            <person name="Grigoriev I.V."/>
            <person name="Spatafora J.W."/>
            <person name="Aime M.C."/>
        </authorList>
    </citation>
    <scope>NUCLEOTIDE SEQUENCE [LARGE SCALE GENOMIC DNA]</scope>
    <source>
        <strain evidence="8 9">MCA 3882</strain>
    </source>
</reference>
<dbReference type="RefSeq" id="XP_025357242.1">
    <property type="nucleotide sequence ID" value="XM_025500652.1"/>
</dbReference>
<proteinExistence type="predicted"/>
<dbReference type="STRING" id="1280837.A0A316VHD9"/>
<dbReference type="FunCoup" id="A0A316VHD9">
    <property type="interactions" value="72"/>
</dbReference>
<dbReference type="InterPro" id="IPR036265">
    <property type="entry name" value="HIT-like_sf"/>
</dbReference>
<feature type="active site" description="Tele-AMP-histidine intermediate" evidence="3">
    <location>
        <position position="105"/>
    </location>
</feature>
<dbReference type="GO" id="GO:0016787">
    <property type="term" value="F:hydrolase activity"/>
    <property type="evidence" value="ECO:0007669"/>
    <property type="project" value="UniProtKB-KW"/>
</dbReference>
<keyword evidence="2" id="KW-0378">Hydrolase</keyword>
<dbReference type="PRINTS" id="PR00332">
    <property type="entry name" value="HISTRIAD"/>
</dbReference>
<feature type="domain" description="HIT" evidence="7">
    <location>
        <begin position="11"/>
        <end position="118"/>
    </location>
</feature>
<dbReference type="PROSITE" id="PS51084">
    <property type="entry name" value="HIT_2"/>
    <property type="match status" value="1"/>
</dbReference>
<protein>
    <submittedName>
        <fullName evidence="8">HIT-like protein</fullName>
    </submittedName>
</protein>
<evidence type="ECO:0000259" key="7">
    <source>
        <dbReference type="PROSITE" id="PS51084"/>
    </source>
</evidence>
<evidence type="ECO:0000256" key="3">
    <source>
        <dbReference type="PIRSR" id="PIRSR601310-1"/>
    </source>
</evidence>
<evidence type="ECO:0000256" key="4">
    <source>
        <dbReference type="PIRSR" id="PIRSR601310-3"/>
    </source>
</evidence>
<sequence>MSDSTSSNGTGPIRFHTFDVSKQIFLERKHTIGIVNLMPIAPLHVLLIPRKPHHRLGEIPKNELADLFDAVQDVSGIVQRLTNSPACTVAIQDGKESGQSVPHLHVHVIPRKDGDFTPNDIIYAHLEEFGLQLHKNMQNSTDGHKPERGLAPDPSQERKPRSAQEMSSEADWIRQHSK</sequence>
<dbReference type="PANTHER" id="PTHR46243:SF1">
    <property type="entry name" value="BIS(5'-ADENOSYL)-TRIPHOSPHATASE"/>
    <property type="match status" value="1"/>
</dbReference>
<feature type="compositionally biased region" description="Basic and acidic residues" evidence="6">
    <location>
        <begin position="142"/>
        <end position="162"/>
    </location>
</feature>
<dbReference type="OrthoDB" id="680339at2759"/>
<organism evidence="8 9">
    <name type="scientific">Meira miltonrushii</name>
    <dbReference type="NCBI Taxonomy" id="1280837"/>
    <lineage>
        <taxon>Eukaryota</taxon>
        <taxon>Fungi</taxon>
        <taxon>Dikarya</taxon>
        <taxon>Basidiomycota</taxon>
        <taxon>Ustilaginomycotina</taxon>
        <taxon>Exobasidiomycetes</taxon>
        <taxon>Exobasidiales</taxon>
        <taxon>Brachybasidiaceae</taxon>
        <taxon>Meira</taxon>
    </lineage>
</organism>
<name>A0A316VHD9_9BASI</name>
<dbReference type="AlphaFoldDB" id="A0A316VHD9"/>
<dbReference type="PANTHER" id="PTHR46243">
    <property type="entry name" value="BIS(5'-ADENOSYL)-TRIPHOSPHATASE"/>
    <property type="match status" value="1"/>
</dbReference>
<evidence type="ECO:0000256" key="1">
    <source>
        <dbReference type="ARBA" id="ARBA00022741"/>
    </source>
</evidence>
<dbReference type="EMBL" id="KZ819602">
    <property type="protein sequence ID" value="PWN36940.1"/>
    <property type="molecule type" value="Genomic_DNA"/>
</dbReference>
<feature type="region of interest" description="Disordered" evidence="6">
    <location>
        <begin position="137"/>
        <end position="178"/>
    </location>
</feature>
<keyword evidence="1" id="KW-0547">Nucleotide-binding</keyword>
<dbReference type="InterPro" id="IPR011146">
    <property type="entry name" value="HIT-like"/>
</dbReference>
<keyword evidence="9" id="KW-1185">Reference proteome</keyword>
<dbReference type="InParanoid" id="A0A316VHD9"/>
<dbReference type="PROSITE" id="PS00892">
    <property type="entry name" value="HIT_1"/>
    <property type="match status" value="1"/>
</dbReference>
<dbReference type="SUPFAM" id="SSF54197">
    <property type="entry name" value="HIT-like"/>
    <property type="match status" value="1"/>
</dbReference>
<evidence type="ECO:0000256" key="2">
    <source>
        <dbReference type="ARBA" id="ARBA00022801"/>
    </source>
</evidence>
<dbReference type="GO" id="GO:0000166">
    <property type="term" value="F:nucleotide binding"/>
    <property type="evidence" value="ECO:0007669"/>
    <property type="project" value="UniProtKB-KW"/>
</dbReference>
<dbReference type="InterPro" id="IPR019808">
    <property type="entry name" value="Histidine_triad_CS"/>
</dbReference>
<accession>A0A316VHD9</accession>
<dbReference type="InterPro" id="IPR001310">
    <property type="entry name" value="Histidine_triad_HIT"/>
</dbReference>
<evidence type="ECO:0000256" key="6">
    <source>
        <dbReference type="SAM" id="MobiDB-lite"/>
    </source>
</evidence>
<dbReference type="Proteomes" id="UP000245771">
    <property type="component" value="Unassembled WGS sequence"/>
</dbReference>
<gene>
    <name evidence="8" type="ORF">FA14DRAFT_176243</name>
</gene>
<dbReference type="GeneID" id="37022433"/>
<dbReference type="Pfam" id="PF01230">
    <property type="entry name" value="HIT"/>
    <property type="match status" value="1"/>
</dbReference>
<feature type="short sequence motif" description="Histidine triad motif" evidence="4 5">
    <location>
        <begin position="103"/>
        <end position="107"/>
    </location>
</feature>
<evidence type="ECO:0000313" key="9">
    <source>
        <dbReference type="Proteomes" id="UP000245771"/>
    </source>
</evidence>
<dbReference type="InterPro" id="IPR051884">
    <property type="entry name" value="Bis(5'-adenosyl)-TPase_reg"/>
</dbReference>
<dbReference type="Gene3D" id="3.30.428.10">
    <property type="entry name" value="HIT-like"/>
    <property type="match status" value="1"/>
</dbReference>
<dbReference type="FunFam" id="3.30.428.10:FF:000011">
    <property type="entry name" value="Fragile histidine triad"/>
    <property type="match status" value="1"/>
</dbReference>
<evidence type="ECO:0000313" key="8">
    <source>
        <dbReference type="EMBL" id="PWN36940.1"/>
    </source>
</evidence>